<evidence type="ECO:0000313" key="8">
    <source>
        <dbReference type="Proteomes" id="UP000199398"/>
    </source>
</evidence>
<dbReference type="Pfam" id="PF13545">
    <property type="entry name" value="HTH_Crp_2"/>
    <property type="match status" value="1"/>
</dbReference>
<sequence>MDTKADEIDANSGYALHRNTFTTRAGEEICAELRELGLRRSFSRNEFLFTTGTPSDHVLLLERGLAKVILPGNGRDLVAGIYGPGELIGEQGVLFAEQRSASVEALMPVEATRISGRVFQDFLTRNPRILRVLYSVLAERLRKADHRQVSLASQDVQTRVARQLLAWVEALGQATDEGIAITGLSRKDLSQCIGAGETTVDSVLKDLTARGLVLTHWRKYVLPSPQRLRELIARPQRATT</sequence>
<dbReference type="PANTHER" id="PTHR24567">
    <property type="entry name" value="CRP FAMILY TRANSCRIPTIONAL REGULATORY PROTEIN"/>
    <property type="match status" value="1"/>
</dbReference>
<evidence type="ECO:0000256" key="2">
    <source>
        <dbReference type="ARBA" id="ARBA00023125"/>
    </source>
</evidence>
<dbReference type="GO" id="GO:0003700">
    <property type="term" value="F:DNA-binding transcription factor activity"/>
    <property type="evidence" value="ECO:0007669"/>
    <property type="project" value="TreeGrafter"/>
</dbReference>
<dbReference type="CDD" id="cd00038">
    <property type="entry name" value="CAP_ED"/>
    <property type="match status" value="1"/>
</dbReference>
<dbReference type="InterPro" id="IPR000595">
    <property type="entry name" value="cNMP-bd_dom"/>
</dbReference>
<dbReference type="PROSITE" id="PS51063">
    <property type="entry name" value="HTH_CRP_2"/>
    <property type="match status" value="1"/>
</dbReference>
<dbReference type="Pfam" id="PF00027">
    <property type="entry name" value="cNMP_binding"/>
    <property type="match status" value="1"/>
</dbReference>
<reference evidence="6 9" key="2">
    <citation type="submission" date="2018-10" db="EMBL/GenBank/DDBJ databases">
        <title>Sequencing the genomes of 1000 actinobacteria strains.</title>
        <authorList>
            <person name="Klenk H.-P."/>
        </authorList>
    </citation>
    <scope>NUCLEOTIDE SEQUENCE [LARGE SCALE GENOMIC DNA]</scope>
    <source>
        <strain evidence="6 9">DSM 45119</strain>
    </source>
</reference>
<evidence type="ECO:0000256" key="3">
    <source>
        <dbReference type="ARBA" id="ARBA00023163"/>
    </source>
</evidence>
<organism evidence="7 8">
    <name type="scientific">Saccharopolyspora antimicrobica</name>
    <dbReference type="NCBI Taxonomy" id="455193"/>
    <lineage>
        <taxon>Bacteria</taxon>
        <taxon>Bacillati</taxon>
        <taxon>Actinomycetota</taxon>
        <taxon>Actinomycetes</taxon>
        <taxon>Pseudonocardiales</taxon>
        <taxon>Pseudonocardiaceae</taxon>
        <taxon>Saccharopolyspora</taxon>
    </lineage>
</organism>
<proteinExistence type="predicted"/>
<feature type="domain" description="HTH crp-type" evidence="5">
    <location>
        <begin position="154"/>
        <end position="226"/>
    </location>
</feature>
<dbReference type="OrthoDB" id="3625614at2"/>
<dbReference type="GO" id="GO:0016301">
    <property type="term" value="F:kinase activity"/>
    <property type="evidence" value="ECO:0007669"/>
    <property type="project" value="UniProtKB-KW"/>
</dbReference>
<dbReference type="RefSeq" id="WP_093151826.1">
    <property type="nucleotide sequence ID" value="NZ_FOUP01000004.1"/>
</dbReference>
<dbReference type="InterPro" id="IPR012318">
    <property type="entry name" value="HTH_CRP"/>
</dbReference>
<dbReference type="Gene3D" id="1.10.10.10">
    <property type="entry name" value="Winged helix-like DNA-binding domain superfamily/Winged helix DNA-binding domain"/>
    <property type="match status" value="1"/>
</dbReference>
<dbReference type="Proteomes" id="UP000199398">
    <property type="component" value="Unassembled WGS sequence"/>
</dbReference>
<keyword evidence="9" id="KW-1185">Reference proteome</keyword>
<reference evidence="7 8" key="1">
    <citation type="submission" date="2016-10" db="EMBL/GenBank/DDBJ databases">
        <authorList>
            <person name="de Groot N.N."/>
        </authorList>
    </citation>
    <scope>NUCLEOTIDE SEQUENCE [LARGE SCALE GENOMIC DNA]</scope>
    <source>
        <strain evidence="7 8">CPCC 201259</strain>
    </source>
</reference>
<dbReference type="EMBL" id="RBXX01000002">
    <property type="protein sequence ID" value="RKT82635.1"/>
    <property type="molecule type" value="Genomic_DNA"/>
</dbReference>
<name>A0A1I4YE60_9PSEU</name>
<dbReference type="PANTHER" id="PTHR24567:SF74">
    <property type="entry name" value="HTH-TYPE TRANSCRIPTIONAL REGULATOR ARCR"/>
    <property type="match status" value="1"/>
</dbReference>
<gene>
    <name evidence="6" type="ORF">ATL45_0888</name>
    <name evidence="7" type="ORF">SAMN05421805_104103</name>
</gene>
<dbReference type="InterPro" id="IPR014710">
    <property type="entry name" value="RmlC-like_jellyroll"/>
</dbReference>
<keyword evidence="2" id="KW-0238">DNA-binding</keyword>
<dbReference type="Gene3D" id="2.60.120.10">
    <property type="entry name" value="Jelly Rolls"/>
    <property type="match status" value="1"/>
</dbReference>
<dbReference type="PROSITE" id="PS00889">
    <property type="entry name" value="CNMP_BINDING_2"/>
    <property type="match status" value="1"/>
</dbReference>
<dbReference type="AlphaFoldDB" id="A0A1I4YE60"/>
<dbReference type="InterPro" id="IPR036390">
    <property type="entry name" value="WH_DNA-bd_sf"/>
</dbReference>
<dbReference type="InterPro" id="IPR036388">
    <property type="entry name" value="WH-like_DNA-bd_sf"/>
</dbReference>
<dbReference type="GO" id="GO:0003677">
    <property type="term" value="F:DNA binding"/>
    <property type="evidence" value="ECO:0007669"/>
    <property type="project" value="UniProtKB-KW"/>
</dbReference>
<evidence type="ECO:0000259" key="4">
    <source>
        <dbReference type="PROSITE" id="PS50042"/>
    </source>
</evidence>
<feature type="domain" description="Cyclic nucleotide-binding" evidence="4">
    <location>
        <begin position="40"/>
        <end position="140"/>
    </location>
</feature>
<dbReference type="InterPro" id="IPR050397">
    <property type="entry name" value="Env_Response_Regulators"/>
</dbReference>
<dbReference type="SMART" id="SM00100">
    <property type="entry name" value="cNMP"/>
    <property type="match status" value="1"/>
</dbReference>
<dbReference type="Proteomes" id="UP000270697">
    <property type="component" value="Unassembled WGS sequence"/>
</dbReference>
<dbReference type="PROSITE" id="PS50042">
    <property type="entry name" value="CNMP_BINDING_3"/>
    <property type="match status" value="1"/>
</dbReference>
<keyword evidence="7" id="KW-0418">Kinase</keyword>
<dbReference type="EMBL" id="FOUP01000004">
    <property type="protein sequence ID" value="SFN36317.1"/>
    <property type="molecule type" value="Genomic_DNA"/>
</dbReference>
<keyword evidence="3" id="KW-0804">Transcription</keyword>
<keyword evidence="7" id="KW-0808">Transferase</keyword>
<dbReference type="GO" id="GO:0005829">
    <property type="term" value="C:cytosol"/>
    <property type="evidence" value="ECO:0007669"/>
    <property type="project" value="TreeGrafter"/>
</dbReference>
<dbReference type="SUPFAM" id="SSF46785">
    <property type="entry name" value="Winged helix' DNA-binding domain"/>
    <property type="match status" value="1"/>
</dbReference>
<dbReference type="InterPro" id="IPR018490">
    <property type="entry name" value="cNMP-bd_dom_sf"/>
</dbReference>
<dbReference type="SUPFAM" id="SSF51206">
    <property type="entry name" value="cAMP-binding domain-like"/>
    <property type="match status" value="1"/>
</dbReference>
<protein>
    <submittedName>
        <fullName evidence="6">CRP-like cAMP-binding protein</fullName>
    </submittedName>
    <submittedName>
        <fullName evidence="7">cAMP-binding domain of CRP or a regulatory subunit of cAMP-dependent protein kinases</fullName>
    </submittedName>
</protein>
<accession>A0A1I4YE60</accession>
<evidence type="ECO:0000313" key="7">
    <source>
        <dbReference type="EMBL" id="SFN36317.1"/>
    </source>
</evidence>
<evidence type="ECO:0000313" key="9">
    <source>
        <dbReference type="Proteomes" id="UP000270697"/>
    </source>
</evidence>
<evidence type="ECO:0000259" key="5">
    <source>
        <dbReference type="PROSITE" id="PS51063"/>
    </source>
</evidence>
<keyword evidence="1" id="KW-0805">Transcription regulation</keyword>
<evidence type="ECO:0000256" key="1">
    <source>
        <dbReference type="ARBA" id="ARBA00023015"/>
    </source>
</evidence>
<dbReference type="InterPro" id="IPR018488">
    <property type="entry name" value="cNMP-bd_CS"/>
</dbReference>
<dbReference type="STRING" id="455193.SAMN05421805_104103"/>
<evidence type="ECO:0000313" key="6">
    <source>
        <dbReference type="EMBL" id="RKT82635.1"/>
    </source>
</evidence>